<feature type="domain" description="PAC" evidence="12">
    <location>
        <begin position="776"/>
        <end position="830"/>
    </location>
</feature>
<name>A0A0D2JJD2_9BACT</name>
<feature type="domain" description="PAS" evidence="11">
    <location>
        <begin position="712"/>
        <end position="776"/>
    </location>
</feature>
<dbReference type="CDD" id="cd00082">
    <property type="entry name" value="HisKA"/>
    <property type="match status" value="1"/>
</dbReference>
<evidence type="ECO:0000256" key="1">
    <source>
        <dbReference type="ARBA" id="ARBA00000085"/>
    </source>
</evidence>
<protein>
    <recommendedName>
        <fullName evidence="2">histidine kinase</fullName>
        <ecNumber evidence="2">2.7.13.3</ecNumber>
    </recommendedName>
</protein>
<dbReference type="SMART" id="SM00387">
    <property type="entry name" value="HATPase_c"/>
    <property type="match status" value="1"/>
</dbReference>
<dbReference type="Pfam" id="PF08448">
    <property type="entry name" value="PAS_4"/>
    <property type="match status" value="1"/>
</dbReference>
<keyword evidence="14" id="KW-1185">Reference proteome</keyword>
<dbReference type="InterPro" id="IPR013655">
    <property type="entry name" value="PAS_fold_3"/>
</dbReference>
<dbReference type="STRING" id="1429043.X474_00090"/>
<dbReference type="PROSITE" id="PS50112">
    <property type="entry name" value="PAS"/>
    <property type="match status" value="4"/>
</dbReference>
<comment type="caution">
    <text evidence="13">The sequence shown here is derived from an EMBL/GenBank/DDBJ whole genome shotgun (WGS) entry which is preliminary data.</text>
</comment>
<proteinExistence type="predicted"/>
<dbReference type="InterPro" id="IPR003594">
    <property type="entry name" value="HATPase_dom"/>
</dbReference>
<dbReference type="SUPFAM" id="SSF52172">
    <property type="entry name" value="CheY-like"/>
    <property type="match status" value="1"/>
</dbReference>
<keyword evidence="4" id="KW-0808">Transferase</keyword>
<dbReference type="InterPro" id="IPR013767">
    <property type="entry name" value="PAS_fold"/>
</dbReference>
<dbReference type="InterPro" id="IPR003661">
    <property type="entry name" value="HisK_dim/P_dom"/>
</dbReference>
<dbReference type="Gene3D" id="3.40.50.2300">
    <property type="match status" value="1"/>
</dbReference>
<feature type="domain" description="PAS" evidence="11">
    <location>
        <begin position="831"/>
        <end position="901"/>
    </location>
</feature>
<evidence type="ECO:0000256" key="3">
    <source>
        <dbReference type="ARBA" id="ARBA00022553"/>
    </source>
</evidence>
<dbReference type="PANTHER" id="PTHR43304">
    <property type="entry name" value="PHYTOCHROME-LIKE PROTEIN CPH1"/>
    <property type="match status" value="1"/>
</dbReference>
<feature type="compositionally biased region" description="Basic and acidic residues" evidence="8">
    <location>
        <begin position="1"/>
        <end position="11"/>
    </location>
</feature>
<dbReference type="Pfam" id="PF00989">
    <property type="entry name" value="PAS"/>
    <property type="match status" value="1"/>
</dbReference>
<keyword evidence="7" id="KW-0175">Coiled coil</keyword>
<dbReference type="Gene3D" id="3.30.565.10">
    <property type="entry name" value="Histidine kinase-like ATPase, C-terminal domain"/>
    <property type="match status" value="1"/>
</dbReference>
<dbReference type="Pfam" id="PF00072">
    <property type="entry name" value="Response_reg"/>
    <property type="match status" value="1"/>
</dbReference>
<dbReference type="EMBL" id="AZAC01000001">
    <property type="protein sequence ID" value="KIX15786.1"/>
    <property type="molecule type" value="Genomic_DNA"/>
</dbReference>
<feature type="domain" description="Histidine kinase" evidence="9">
    <location>
        <begin position="977"/>
        <end position="1200"/>
    </location>
</feature>
<gene>
    <name evidence="13" type="ORF">X474_00090</name>
</gene>
<dbReference type="SMART" id="SM00448">
    <property type="entry name" value="REC"/>
    <property type="match status" value="1"/>
</dbReference>
<evidence type="ECO:0000259" key="11">
    <source>
        <dbReference type="PROSITE" id="PS50112"/>
    </source>
</evidence>
<dbReference type="PROSITE" id="PS50110">
    <property type="entry name" value="RESPONSE_REGULATORY"/>
    <property type="match status" value="1"/>
</dbReference>
<dbReference type="SMART" id="SM00388">
    <property type="entry name" value="HisKA"/>
    <property type="match status" value="1"/>
</dbReference>
<evidence type="ECO:0000256" key="7">
    <source>
        <dbReference type="SAM" id="Coils"/>
    </source>
</evidence>
<evidence type="ECO:0000256" key="5">
    <source>
        <dbReference type="ARBA" id="ARBA00022777"/>
    </source>
</evidence>
<dbReference type="InterPro" id="IPR001610">
    <property type="entry name" value="PAC"/>
</dbReference>
<feature type="domain" description="PAC" evidence="12">
    <location>
        <begin position="410"/>
        <end position="462"/>
    </location>
</feature>
<dbReference type="EC" id="2.7.13.3" evidence="2"/>
<feature type="coiled-coil region" evidence="7">
    <location>
        <begin position="941"/>
        <end position="971"/>
    </location>
</feature>
<organism evidence="13 14">
    <name type="scientific">Dethiosulfatarculus sandiegensis</name>
    <dbReference type="NCBI Taxonomy" id="1429043"/>
    <lineage>
        <taxon>Bacteria</taxon>
        <taxon>Pseudomonadati</taxon>
        <taxon>Thermodesulfobacteriota</taxon>
        <taxon>Desulfarculia</taxon>
        <taxon>Desulfarculales</taxon>
        <taxon>Desulfarculaceae</taxon>
        <taxon>Dethiosulfatarculus</taxon>
    </lineage>
</organism>
<dbReference type="InterPro" id="IPR036097">
    <property type="entry name" value="HisK_dim/P_sf"/>
</dbReference>
<evidence type="ECO:0000259" key="9">
    <source>
        <dbReference type="PROSITE" id="PS50109"/>
    </source>
</evidence>
<dbReference type="Pfam" id="PF02518">
    <property type="entry name" value="HATPase_c"/>
    <property type="match status" value="1"/>
</dbReference>
<feature type="domain" description="PAC" evidence="12">
    <location>
        <begin position="905"/>
        <end position="957"/>
    </location>
</feature>
<evidence type="ECO:0000313" key="13">
    <source>
        <dbReference type="EMBL" id="KIX15786.1"/>
    </source>
</evidence>
<dbReference type="SUPFAM" id="SSF55785">
    <property type="entry name" value="PYP-like sensor domain (PAS domain)"/>
    <property type="match status" value="6"/>
</dbReference>
<dbReference type="InterPro" id="IPR000014">
    <property type="entry name" value="PAS"/>
</dbReference>
<dbReference type="CDD" id="cd00130">
    <property type="entry name" value="PAS"/>
    <property type="match status" value="5"/>
</dbReference>
<dbReference type="SUPFAM" id="SSF55781">
    <property type="entry name" value="GAF domain-like"/>
    <property type="match status" value="1"/>
</dbReference>
<comment type="catalytic activity">
    <reaction evidence="1">
        <text>ATP + protein L-histidine = ADP + protein N-phospho-L-histidine.</text>
        <dbReference type="EC" id="2.7.13.3"/>
    </reaction>
</comment>
<keyword evidence="3 6" id="KW-0597">Phosphoprotein</keyword>
<dbReference type="InterPro" id="IPR005467">
    <property type="entry name" value="His_kinase_dom"/>
</dbReference>
<evidence type="ECO:0000313" key="14">
    <source>
        <dbReference type="Proteomes" id="UP000032233"/>
    </source>
</evidence>
<sequence>MSQKPGHEQAEKNVPSTKAPPAGEEGSDKRPKRLNKVLKVIRNFNQLITRQSDPQRLIQKACEILTDNLEYKSAWIGLMDDNRKSLRYFASAGLGSEKKEIEDGLGAGVFPACLETITHDNNFKVIETPIPECFDCPLAQKESRKSFFKGALVWEGKIYGYLSCSLPAFHAKDQEEQDLFRELAEDLAFALQKIEKEDALKNHSQKIASAIRLGNLAWWEVDLITGKLTCDDRKATMLGYDPVLFSNRRYDKFKDLIHLSDRDSVEKAVASVLTGETNSYEVDYRMRKVDGSYIWLQDSGGVVKFDSRGRPLQLAGVVMDIDERKRIEESSRFANDIIQHSPAVAFLWEATENWPVGFATANTERIFGYSADDFISGRVRYESVVHPDDLARVEREVLESSLDPTKNVVAHTPYRIVRPDGEVRWLEDMTYIRRNKKGEILSYEGIILDATQKIIAEKSIIENESRFRRILDSVQSIPVQGYDDQRRVIYWNTASENVYGYTKEEALGEKLEDLIIPPEMRSQVKDDVDQWLKGGPPIPSAELLLTGKGGESVSVFSSHLMHVTASGKREMFCVDVDLTPLRKAETALIESESRYRSLSENFPNGALLLIDEDFCYLAAGGQALTRLGIVGRDLIGLTIGEAFPELWQTLKPHCLTALKGRESWCEIKHKGRIYSNHILPVQAQSQARALVVLQDITRRRQAEESLHMQSLVLEQIQDMVTVTDLKGRIQYVNQATCNIFGKSKEELLGQHVRVYGDDPANSAALDEILAQTREKGHWRGQVVNHVARGMPLFLDCRTHTVRSPDGRPIAFCGISTDISERIESEELLKESEHRFRSFVENANDIVYELSPQGVLTYVSPNWLEFMGEAPEEALHRPLALYVHPEDQEKLDLFLVKVLDPDQCQKSLEYRALHADGSIHWHTATASCLYDEQGELVSFVGIARDMTDAKLLEQEKQVLESQLRQAQKMEAVGTLAGGIAHDFNNILTTISGYSELALDDATRGKATPLELNQILKAADRAKELIQQIMVFSRKAAFEPRPVNLNQLIRDAVSIIKRTIPKMISVEENLAKDLYLTNGDATRLEQVILNLASNAKDAMPQGGRLIIETENVNLDNEFVAGHLGVKPGDYIQLTVSDTGMGMDKETLDHIFEPFYTTKEVGKGTGLGLASVYGIVKSHQGYTSCYSEPKRGASFKIFLPALRETDQEGEKAVESPLVEVQGFETVLVVDDEKPLRKLASRMLTSLGYKVLTASNGEGAIEIYKEKLGEVDLVIMDLGMPGMGGKKALETILAIDPKAKVVIGSGYSANGQVKDALGSGASGYIAKPFRKTELLKAVRTVLDKK</sequence>
<dbReference type="Pfam" id="PF08447">
    <property type="entry name" value="PAS_3"/>
    <property type="match status" value="3"/>
</dbReference>
<dbReference type="InterPro" id="IPR013656">
    <property type="entry name" value="PAS_4"/>
</dbReference>
<dbReference type="SMART" id="SM00091">
    <property type="entry name" value="PAS"/>
    <property type="match status" value="6"/>
</dbReference>
<feature type="modified residue" description="4-aspartylphosphate" evidence="6">
    <location>
        <position position="1273"/>
    </location>
</feature>
<dbReference type="Proteomes" id="UP000032233">
    <property type="component" value="Unassembled WGS sequence"/>
</dbReference>
<dbReference type="PROSITE" id="PS50113">
    <property type="entry name" value="PAC"/>
    <property type="match status" value="4"/>
</dbReference>
<dbReference type="Pfam" id="PF00512">
    <property type="entry name" value="HisKA"/>
    <property type="match status" value="1"/>
</dbReference>
<evidence type="ECO:0000256" key="6">
    <source>
        <dbReference type="PROSITE-ProRule" id="PRU00169"/>
    </source>
</evidence>
<feature type="domain" description="Response regulatory" evidence="10">
    <location>
        <begin position="1222"/>
        <end position="1338"/>
    </location>
</feature>
<dbReference type="SMART" id="SM00086">
    <property type="entry name" value="PAC"/>
    <property type="match status" value="4"/>
</dbReference>
<dbReference type="InterPro" id="IPR029016">
    <property type="entry name" value="GAF-like_dom_sf"/>
</dbReference>
<dbReference type="InterPro" id="IPR052162">
    <property type="entry name" value="Sensor_kinase/Photoreceptor"/>
</dbReference>
<evidence type="ECO:0000259" key="12">
    <source>
        <dbReference type="PROSITE" id="PS50113"/>
    </source>
</evidence>
<dbReference type="GO" id="GO:0000155">
    <property type="term" value="F:phosphorelay sensor kinase activity"/>
    <property type="evidence" value="ECO:0007669"/>
    <property type="project" value="InterPro"/>
</dbReference>
<dbReference type="GO" id="GO:0006355">
    <property type="term" value="P:regulation of DNA-templated transcription"/>
    <property type="evidence" value="ECO:0007669"/>
    <property type="project" value="InterPro"/>
</dbReference>
<dbReference type="PROSITE" id="PS50109">
    <property type="entry name" value="HIS_KIN"/>
    <property type="match status" value="1"/>
</dbReference>
<dbReference type="InterPro" id="IPR004358">
    <property type="entry name" value="Sig_transdc_His_kin-like_C"/>
</dbReference>
<evidence type="ECO:0000256" key="2">
    <source>
        <dbReference type="ARBA" id="ARBA00012438"/>
    </source>
</evidence>
<dbReference type="Gene3D" id="3.30.450.40">
    <property type="match status" value="1"/>
</dbReference>
<dbReference type="InterPro" id="IPR035965">
    <property type="entry name" value="PAS-like_dom_sf"/>
</dbReference>
<feature type="region of interest" description="Disordered" evidence="8">
    <location>
        <begin position="1"/>
        <end position="32"/>
    </location>
</feature>
<dbReference type="InterPro" id="IPR036890">
    <property type="entry name" value="HATPase_C_sf"/>
</dbReference>
<dbReference type="SUPFAM" id="SSF55874">
    <property type="entry name" value="ATPase domain of HSP90 chaperone/DNA topoisomerase II/histidine kinase"/>
    <property type="match status" value="1"/>
</dbReference>
<reference evidence="13 14" key="1">
    <citation type="submission" date="2013-11" db="EMBL/GenBank/DDBJ databases">
        <title>Metagenomic analysis of a methanogenic consortium involved in long chain n-alkane degradation.</title>
        <authorList>
            <person name="Davidova I.A."/>
            <person name="Callaghan A.V."/>
            <person name="Wawrik B."/>
            <person name="Pruitt S."/>
            <person name="Marks C."/>
            <person name="Duncan K.E."/>
            <person name="Suflita J.M."/>
        </authorList>
    </citation>
    <scope>NUCLEOTIDE SEQUENCE [LARGE SCALE GENOMIC DNA]</scope>
    <source>
        <strain evidence="13 14">SPR</strain>
    </source>
</reference>
<dbReference type="Gene3D" id="1.10.287.130">
    <property type="match status" value="1"/>
</dbReference>
<dbReference type="NCBIfam" id="TIGR00229">
    <property type="entry name" value="sensory_box"/>
    <property type="match status" value="5"/>
</dbReference>
<dbReference type="PRINTS" id="PR00344">
    <property type="entry name" value="BCTRLSENSOR"/>
</dbReference>
<feature type="domain" description="PAC" evidence="12">
    <location>
        <begin position="280"/>
        <end position="333"/>
    </location>
</feature>
<dbReference type="InParanoid" id="A0A0D2JJD2"/>
<keyword evidence="5" id="KW-0418">Kinase</keyword>
<dbReference type="InterPro" id="IPR001789">
    <property type="entry name" value="Sig_transdc_resp-reg_receiver"/>
</dbReference>
<evidence type="ECO:0000259" key="10">
    <source>
        <dbReference type="PROSITE" id="PS50110"/>
    </source>
</evidence>
<evidence type="ECO:0000256" key="8">
    <source>
        <dbReference type="SAM" id="MobiDB-lite"/>
    </source>
</evidence>
<dbReference type="RefSeq" id="WP_052514654.1">
    <property type="nucleotide sequence ID" value="NZ_AZAC01000001.1"/>
</dbReference>
<dbReference type="Gene3D" id="3.30.450.20">
    <property type="entry name" value="PAS domain"/>
    <property type="match status" value="6"/>
</dbReference>
<dbReference type="InterPro" id="IPR000700">
    <property type="entry name" value="PAS-assoc_C"/>
</dbReference>
<accession>A0A0D2JJD2</accession>
<feature type="domain" description="PAS" evidence="11">
    <location>
        <begin position="463"/>
        <end position="535"/>
    </location>
</feature>
<dbReference type="PANTHER" id="PTHR43304:SF1">
    <property type="entry name" value="PAC DOMAIN-CONTAINING PROTEIN"/>
    <property type="match status" value="1"/>
</dbReference>
<feature type="domain" description="PAS" evidence="11">
    <location>
        <begin position="330"/>
        <end position="405"/>
    </location>
</feature>
<dbReference type="SUPFAM" id="SSF47384">
    <property type="entry name" value="Homodimeric domain of signal transducing histidine kinase"/>
    <property type="match status" value="1"/>
</dbReference>
<dbReference type="InterPro" id="IPR011006">
    <property type="entry name" value="CheY-like_superfamily"/>
</dbReference>
<evidence type="ECO:0000256" key="4">
    <source>
        <dbReference type="ARBA" id="ARBA00022679"/>
    </source>
</evidence>